<proteinExistence type="predicted"/>
<evidence type="ECO:0000256" key="2">
    <source>
        <dbReference type="ARBA" id="ARBA00023082"/>
    </source>
</evidence>
<dbReference type="Pfam" id="PF04542">
    <property type="entry name" value="Sigma70_r2"/>
    <property type="match status" value="1"/>
</dbReference>
<evidence type="ECO:0000259" key="6">
    <source>
        <dbReference type="Pfam" id="PF08281"/>
    </source>
</evidence>
<dbReference type="Pfam" id="PF08281">
    <property type="entry name" value="Sigma70_r4_2"/>
    <property type="match status" value="1"/>
</dbReference>
<reference evidence="7" key="1">
    <citation type="submission" date="2021-06" db="EMBL/GenBank/DDBJ databases">
        <authorList>
            <person name="Huq M.A."/>
        </authorList>
    </citation>
    <scope>NUCLEOTIDE SEQUENCE</scope>
    <source>
        <strain evidence="7">MAH-26</strain>
    </source>
</reference>
<accession>A0A9E2S7D9</accession>
<dbReference type="AlphaFoldDB" id="A0A9E2S7D9"/>
<feature type="domain" description="RNA polymerase sigma factor 70 region 4 type 2" evidence="6">
    <location>
        <begin position="167"/>
        <end position="218"/>
    </location>
</feature>
<dbReference type="InterPro" id="IPR007627">
    <property type="entry name" value="RNA_pol_sigma70_r2"/>
</dbReference>
<evidence type="ECO:0000313" key="8">
    <source>
        <dbReference type="Proteomes" id="UP000812270"/>
    </source>
</evidence>
<keyword evidence="3" id="KW-0238">DNA-binding</keyword>
<dbReference type="InterPro" id="IPR013249">
    <property type="entry name" value="RNA_pol_sigma70_r4_t2"/>
</dbReference>
<evidence type="ECO:0000256" key="4">
    <source>
        <dbReference type="ARBA" id="ARBA00023163"/>
    </source>
</evidence>
<dbReference type="PANTHER" id="PTHR43133">
    <property type="entry name" value="RNA POLYMERASE ECF-TYPE SIGMA FACTO"/>
    <property type="match status" value="1"/>
</dbReference>
<gene>
    <name evidence="7" type="ORF">KTO63_07500</name>
</gene>
<dbReference type="GO" id="GO:0003677">
    <property type="term" value="F:DNA binding"/>
    <property type="evidence" value="ECO:0007669"/>
    <property type="project" value="UniProtKB-KW"/>
</dbReference>
<feature type="domain" description="RNA polymerase sigma-70 region 2" evidence="5">
    <location>
        <begin position="70"/>
        <end position="135"/>
    </location>
</feature>
<evidence type="ECO:0000256" key="1">
    <source>
        <dbReference type="ARBA" id="ARBA00023015"/>
    </source>
</evidence>
<dbReference type="InterPro" id="IPR039425">
    <property type="entry name" value="RNA_pol_sigma-70-like"/>
</dbReference>
<comment type="caution">
    <text evidence="7">The sequence shown here is derived from an EMBL/GenBank/DDBJ whole genome shotgun (WGS) entry which is preliminary data.</text>
</comment>
<sequence length="232" mass="26892">MEYHSNGFSYTEHRTSYLPPSCWFSSGKTLSFRINHSLAFLKKISPIEGSDADLLAQYKRTGNAEILAHLYQQYMELVYGVCVKYLGDHEIARDAVMNIYGELPAKVQKHTIDNFRSWLYVVAKNHCLMYLRSQKNKITVSIDDSFMQSEQVSHPESAWDKEDQFVQMEDCLKTLAVEQKQSVELFYLQSKSYNEIAAITGYEWNKVRSLIQNGRRNLKICMEGKMANINTK</sequence>
<keyword evidence="4" id="KW-0804">Transcription</keyword>
<dbReference type="GO" id="GO:0006352">
    <property type="term" value="P:DNA-templated transcription initiation"/>
    <property type="evidence" value="ECO:0007669"/>
    <property type="project" value="InterPro"/>
</dbReference>
<evidence type="ECO:0000259" key="5">
    <source>
        <dbReference type="Pfam" id="PF04542"/>
    </source>
</evidence>
<protein>
    <submittedName>
        <fullName evidence="7">Sigma-70 family RNA polymerase sigma factor</fullName>
    </submittedName>
</protein>
<keyword evidence="1" id="KW-0805">Transcription regulation</keyword>
<dbReference type="EMBL" id="JAHSPG010000003">
    <property type="protein sequence ID" value="MBV4356982.1"/>
    <property type="molecule type" value="Genomic_DNA"/>
</dbReference>
<dbReference type="Proteomes" id="UP000812270">
    <property type="component" value="Unassembled WGS sequence"/>
</dbReference>
<dbReference type="GO" id="GO:0016987">
    <property type="term" value="F:sigma factor activity"/>
    <property type="evidence" value="ECO:0007669"/>
    <property type="project" value="UniProtKB-KW"/>
</dbReference>
<dbReference type="InterPro" id="IPR014284">
    <property type="entry name" value="RNA_pol_sigma-70_dom"/>
</dbReference>
<dbReference type="PANTHER" id="PTHR43133:SF8">
    <property type="entry name" value="RNA POLYMERASE SIGMA FACTOR HI_1459-RELATED"/>
    <property type="match status" value="1"/>
</dbReference>
<evidence type="ECO:0000256" key="3">
    <source>
        <dbReference type="ARBA" id="ARBA00023125"/>
    </source>
</evidence>
<name>A0A9E2S7D9_9BACT</name>
<organism evidence="7 8">
    <name type="scientific">Pinibacter aurantiacus</name>
    <dbReference type="NCBI Taxonomy" id="2851599"/>
    <lineage>
        <taxon>Bacteria</taxon>
        <taxon>Pseudomonadati</taxon>
        <taxon>Bacteroidota</taxon>
        <taxon>Chitinophagia</taxon>
        <taxon>Chitinophagales</taxon>
        <taxon>Chitinophagaceae</taxon>
        <taxon>Pinibacter</taxon>
    </lineage>
</organism>
<dbReference type="NCBIfam" id="TIGR02937">
    <property type="entry name" value="sigma70-ECF"/>
    <property type="match status" value="1"/>
</dbReference>
<keyword evidence="2" id="KW-0731">Sigma factor</keyword>
<keyword evidence="8" id="KW-1185">Reference proteome</keyword>
<evidence type="ECO:0000313" key="7">
    <source>
        <dbReference type="EMBL" id="MBV4356982.1"/>
    </source>
</evidence>